<feature type="compositionally biased region" description="Low complexity" evidence="1">
    <location>
        <begin position="457"/>
        <end position="473"/>
    </location>
</feature>
<feature type="region of interest" description="Disordered" evidence="1">
    <location>
        <begin position="767"/>
        <end position="968"/>
    </location>
</feature>
<feature type="compositionally biased region" description="Polar residues" evidence="1">
    <location>
        <begin position="93"/>
        <end position="118"/>
    </location>
</feature>
<evidence type="ECO:0000313" key="2">
    <source>
        <dbReference type="EMBL" id="KAL2038653.1"/>
    </source>
</evidence>
<evidence type="ECO:0008006" key="4">
    <source>
        <dbReference type="Google" id="ProtNLM"/>
    </source>
</evidence>
<comment type="caution">
    <text evidence="2">The sequence shown here is derived from an EMBL/GenBank/DDBJ whole genome shotgun (WGS) entry which is preliminary data.</text>
</comment>
<feature type="compositionally biased region" description="Low complexity" evidence="1">
    <location>
        <begin position="56"/>
        <end position="92"/>
    </location>
</feature>
<feature type="compositionally biased region" description="Low complexity" evidence="1">
    <location>
        <begin position="643"/>
        <end position="656"/>
    </location>
</feature>
<feature type="compositionally biased region" description="Basic and acidic residues" evidence="1">
    <location>
        <begin position="476"/>
        <end position="497"/>
    </location>
</feature>
<feature type="compositionally biased region" description="Low complexity" evidence="1">
    <location>
        <begin position="225"/>
        <end position="235"/>
    </location>
</feature>
<feature type="compositionally biased region" description="Basic and acidic residues" evidence="1">
    <location>
        <begin position="872"/>
        <end position="893"/>
    </location>
</feature>
<gene>
    <name evidence="2" type="ORF">N7G274_008701</name>
</gene>
<feature type="compositionally biased region" description="Polar residues" evidence="1">
    <location>
        <begin position="138"/>
        <end position="154"/>
    </location>
</feature>
<feature type="compositionally biased region" description="Polar residues" evidence="1">
    <location>
        <begin position="180"/>
        <end position="195"/>
    </location>
</feature>
<dbReference type="EMBL" id="JBEFKJ010000031">
    <property type="protein sequence ID" value="KAL2038653.1"/>
    <property type="molecule type" value="Genomic_DNA"/>
</dbReference>
<dbReference type="Proteomes" id="UP001590950">
    <property type="component" value="Unassembled WGS sequence"/>
</dbReference>
<feature type="region of interest" description="Disordered" evidence="1">
    <location>
        <begin position="336"/>
        <end position="528"/>
    </location>
</feature>
<feature type="compositionally biased region" description="Low complexity" evidence="1">
    <location>
        <begin position="498"/>
        <end position="514"/>
    </location>
</feature>
<evidence type="ECO:0000313" key="3">
    <source>
        <dbReference type="Proteomes" id="UP001590950"/>
    </source>
</evidence>
<feature type="compositionally biased region" description="Basic and acidic residues" evidence="1">
    <location>
        <begin position="360"/>
        <end position="374"/>
    </location>
</feature>
<name>A0ABR3ZZ44_9LECA</name>
<sequence>MDKLKNILNPGSKKDDEVMYGSGNPDDPIHSGTTGTRSGQGSSFASSRTGGNDPLSSSTNPNSTTGHGSSTTNDPFSSTNPTSSTGYGSSTTKDPLSTSTNPTGTSQYDTGSTGQETRGLNEPYASRMPGGFDDDAATTASVSSGVPGHSQSRSGIIGTNDPVLDKPLPREPASAGTGHMGSSGNNITGTESSLTGKEYPNRSIGSSGVVDQNYAPETGRSFPLGGSSNTTSGSNYPSGQIGTYPAGGTGGSTTAGPHSSNLANKADPRVDSDLDGSRTTGNTGLGSGTGPTVSSTSQGSFGRDTALASGTGAGAGAGMTSGTGAGSGLTSGTGIGSGLTSGTGSGTGLTSGTSGYGPDSWRHDHTGHGHKYEGDPCATGEVAPTGALHTAGPHVTDTANRLDPHVGPDGTITGSTGHHHGHHGGGAALAGAGVGAGAGAYESSRDTRSGNTGSGLGSSTSDTTGTSSTGKTTGPHKSDLLNKLDPRVDSDLSKQRDSTGTTSTGLGSSTPGNTGDSGHHYGRDAGLAGAGGAAVYEAEKHHHGNEPTGTTSGLGSTNTASGLGHTGSTSGMGSIGTSSGLGSSDPYGSSSTASTGHTSGMGLSTPYSSSSGLDPRVDSSGSGYDRTTDTTGSGKGHHLGRDAALGAGAGSLAYEAESAHGKPTQSSTTPSNTAGSAYDNTRGPTGSKYDHAGTALAGSGHQPVIGTSGTSEYDRTQPQTSSHHHLGRDAAVGAGAGGVGYEAQKLHGTSQTDPGTQVREQTHPAASIATYPSPGYGHEGAQDPTHGAGHHHGHRKEDAAIAGGAGAGAGALAGHELSKKDEKHLEKEHSKELKAHEKERARHEKAIEKDEKRHEKAEDKHEKKHGGLLGFLHHDKSHKDHATDHRDLREERSAGTGTTSTTGLAGEHGSQSHVHDTSIGSDGTTMGSGITTHDAYGTQEGQNKLHKDPPAKVLESRGLDHSGSSSGY</sequence>
<feature type="region of interest" description="Disordered" evidence="1">
    <location>
        <begin position="541"/>
        <end position="735"/>
    </location>
</feature>
<keyword evidence="3" id="KW-1185">Reference proteome</keyword>
<feature type="compositionally biased region" description="Low complexity" evidence="1">
    <location>
        <begin position="548"/>
        <end position="600"/>
    </location>
</feature>
<organism evidence="2 3">
    <name type="scientific">Stereocaulon virgatum</name>
    <dbReference type="NCBI Taxonomy" id="373712"/>
    <lineage>
        <taxon>Eukaryota</taxon>
        <taxon>Fungi</taxon>
        <taxon>Dikarya</taxon>
        <taxon>Ascomycota</taxon>
        <taxon>Pezizomycotina</taxon>
        <taxon>Lecanoromycetes</taxon>
        <taxon>OSLEUM clade</taxon>
        <taxon>Lecanoromycetidae</taxon>
        <taxon>Lecanorales</taxon>
        <taxon>Lecanorineae</taxon>
        <taxon>Stereocaulaceae</taxon>
        <taxon>Stereocaulon</taxon>
    </lineage>
</organism>
<feature type="compositionally biased region" description="Gly residues" evidence="1">
    <location>
        <begin position="336"/>
        <end position="349"/>
    </location>
</feature>
<protein>
    <recommendedName>
        <fullName evidence="4">Dehydrin</fullName>
    </recommendedName>
</protein>
<feature type="compositionally biased region" description="Polar residues" evidence="1">
    <location>
        <begin position="705"/>
        <end position="721"/>
    </location>
</feature>
<feature type="compositionally biased region" description="Basic and acidic residues" evidence="1">
    <location>
        <begin position="816"/>
        <end position="861"/>
    </location>
</feature>
<feature type="compositionally biased region" description="Low complexity" evidence="1">
    <location>
        <begin position="31"/>
        <end position="43"/>
    </location>
</feature>
<feature type="compositionally biased region" description="Polar residues" evidence="1">
    <location>
        <begin position="918"/>
        <end position="931"/>
    </location>
</feature>
<evidence type="ECO:0000256" key="1">
    <source>
        <dbReference type="SAM" id="MobiDB-lite"/>
    </source>
</evidence>
<reference evidence="2 3" key="1">
    <citation type="submission" date="2024-09" db="EMBL/GenBank/DDBJ databases">
        <title>Rethinking Asexuality: The Enigmatic Case of Functional Sexual Genes in Lepraria (Stereocaulaceae).</title>
        <authorList>
            <person name="Doellman M."/>
            <person name="Sun Y."/>
            <person name="Barcenas-Pena A."/>
            <person name="Lumbsch H.T."/>
            <person name="Grewe F."/>
        </authorList>
    </citation>
    <scope>NUCLEOTIDE SEQUENCE [LARGE SCALE GENOMIC DNA]</scope>
    <source>
        <strain evidence="2 3">Mercado 3170</strain>
    </source>
</reference>
<feature type="compositionally biased region" description="Low complexity" evidence="1">
    <location>
        <begin position="894"/>
        <end position="905"/>
    </location>
</feature>
<feature type="compositionally biased region" description="Gly residues" evidence="1">
    <location>
        <begin position="424"/>
        <end position="438"/>
    </location>
</feature>
<feature type="region of interest" description="Disordered" evidence="1">
    <location>
        <begin position="1"/>
        <end position="319"/>
    </location>
</feature>
<feature type="compositionally biased region" description="Low complexity" evidence="1">
    <location>
        <begin position="290"/>
        <end position="310"/>
    </location>
</feature>
<feature type="compositionally biased region" description="Basic and acidic residues" evidence="1">
    <location>
        <begin position="266"/>
        <end position="276"/>
    </location>
</feature>
<proteinExistence type="predicted"/>
<feature type="compositionally biased region" description="Polar residues" evidence="1">
    <location>
        <begin position="663"/>
        <end position="684"/>
    </location>
</feature>
<feature type="compositionally biased region" description="Polar residues" evidence="1">
    <location>
        <begin position="601"/>
        <end position="612"/>
    </location>
</feature>
<accession>A0ABR3ZZ44</accession>
<feature type="compositionally biased region" description="Basic and acidic residues" evidence="1">
    <location>
        <begin position="943"/>
        <end position="960"/>
    </location>
</feature>